<reference evidence="2 3" key="1">
    <citation type="submission" date="2019-10" db="EMBL/GenBank/DDBJ databases">
        <title>Bifidobacterium from non-human primates.</title>
        <authorList>
            <person name="Modesto M."/>
        </authorList>
    </citation>
    <scope>NUCLEOTIDE SEQUENCE [LARGE SCALE GENOMIC DNA]</scope>
    <source>
        <strain evidence="2 3">TREC</strain>
    </source>
</reference>
<dbReference type="OrthoDB" id="9771846at2"/>
<evidence type="ECO:0000313" key="2">
    <source>
        <dbReference type="EMBL" id="NEG78730.1"/>
    </source>
</evidence>
<keyword evidence="2" id="KW-0808">Transferase</keyword>
<feature type="domain" description="Polysaccharide pyruvyl transferase" evidence="1">
    <location>
        <begin position="65"/>
        <end position="322"/>
    </location>
</feature>
<dbReference type="PANTHER" id="PTHR36836">
    <property type="entry name" value="COLANIC ACID BIOSYNTHESIS PROTEIN WCAK"/>
    <property type="match status" value="1"/>
</dbReference>
<comment type="caution">
    <text evidence="2">The sequence shown here is derived from an EMBL/GenBank/DDBJ whole genome shotgun (WGS) entry which is preliminary data.</text>
</comment>
<dbReference type="RefSeq" id="WP_152351017.1">
    <property type="nucleotide sequence ID" value="NZ_WHZY01000009.1"/>
</dbReference>
<sequence length="393" mass="44574">MLNIGIMGGLISNPNLGCVALTYSLLSDLEKVSKKMGQEFSYTIFEFEHDPKLYTRLRSYLHLPDNRLRFVRNGFLWMKDWKYVVKMVSVNHRMSNAIRSCDVVIDLTQGDSFTDIYGERRFYELTLIKEKVEKMSVPLILGPQTYGPFKDTKVRELAGKVIDRAQCVISRDEKSRDYLSTFTNKKVDVTTDLAFALPFDKPAKNSNRIRVGINPSGLLFSKKTEGTQLAVPLKTDYDRYLETLVERLRHDSRYEVHLIPHVGDDAVEDFRGLEGVICHDRFVSPIDAKNCIASMDVFVGSRMHATIAAFSSGVATIPAAYSRKFAGLYEALGYDHVIDLCALDTDAALESTFALIERHQALKDEVAACMATVQEKNAYLEQILERELRAVKR</sequence>
<dbReference type="AlphaFoldDB" id="A0A7K3TJE0"/>
<evidence type="ECO:0000313" key="3">
    <source>
        <dbReference type="Proteomes" id="UP000469763"/>
    </source>
</evidence>
<dbReference type="InterPro" id="IPR007345">
    <property type="entry name" value="Polysacch_pyruvyl_Trfase"/>
</dbReference>
<dbReference type="EMBL" id="WHZY01000009">
    <property type="protein sequence ID" value="NEG78730.1"/>
    <property type="molecule type" value="Genomic_DNA"/>
</dbReference>
<keyword evidence="3" id="KW-1185">Reference proteome</keyword>
<proteinExistence type="predicted"/>
<gene>
    <name evidence="2" type="ORF">GFD22_07075</name>
</gene>
<organism evidence="2 3">
    <name type="scientific">Bifidobacterium avesanii</name>
    <dbReference type="NCBI Taxonomy" id="1798157"/>
    <lineage>
        <taxon>Bacteria</taxon>
        <taxon>Bacillati</taxon>
        <taxon>Actinomycetota</taxon>
        <taxon>Actinomycetes</taxon>
        <taxon>Bifidobacteriales</taxon>
        <taxon>Bifidobacteriaceae</taxon>
        <taxon>Bifidobacterium</taxon>
    </lineage>
</organism>
<dbReference type="Pfam" id="PF04230">
    <property type="entry name" value="PS_pyruv_trans"/>
    <property type="match status" value="1"/>
</dbReference>
<dbReference type="Proteomes" id="UP000469763">
    <property type="component" value="Unassembled WGS sequence"/>
</dbReference>
<accession>A0A7K3TJE0</accession>
<protein>
    <submittedName>
        <fullName evidence="2">Polysaccharide pyruvyl transferase family protein</fullName>
    </submittedName>
</protein>
<name>A0A7K3TJE0_9BIFI</name>
<dbReference type="PANTHER" id="PTHR36836:SF1">
    <property type="entry name" value="COLANIC ACID BIOSYNTHESIS PROTEIN WCAK"/>
    <property type="match status" value="1"/>
</dbReference>
<dbReference type="GO" id="GO:0016740">
    <property type="term" value="F:transferase activity"/>
    <property type="evidence" value="ECO:0007669"/>
    <property type="project" value="UniProtKB-KW"/>
</dbReference>
<evidence type="ECO:0000259" key="1">
    <source>
        <dbReference type="Pfam" id="PF04230"/>
    </source>
</evidence>